<dbReference type="NCBIfam" id="TIGR01777">
    <property type="entry name" value="yfcH"/>
    <property type="match status" value="1"/>
</dbReference>
<comment type="similarity">
    <text evidence="1">Belongs to the NAD(P)-dependent epimerase/dehydratase family. SDR39U1 subfamily.</text>
</comment>
<dbReference type="Pfam" id="PF01370">
    <property type="entry name" value="Epimerase"/>
    <property type="match status" value="1"/>
</dbReference>
<dbReference type="InterPro" id="IPR013549">
    <property type="entry name" value="DUF1731"/>
</dbReference>
<dbReference type="EMBL" id="VFWZ01000011">
    <property type="protein sequence ID" value="TPN81351.1"/>
    <property type="molecule type" value="Genomic_DNA"/>
</dbReference>
<dbReference type="OrthoDB" id="9801773at2"/>
<evidence type="ECO:0000256" key="1">
    <source>
        <dbReference type="ARBA" id="ARBA00009353"/>
    </source>
</evidence>
<dbReference type="InterPro" id="IPR036291">
    <property type="entry name" value="NAD(P)-bd_dom_sf"/>
</dbReference>
<dbReference type="AlphaFoldDB" id="A0A504J572"/>
<name>A0A504J572_9FLAO</name>
<gene>
    <name evidence="4" type="ORF">FHK87_25530</name>
</gene>
<reference evidence="4 5" key="1">
    <citation type="submission" date="2019-06" db="EMBL/GenBank/DDBJ databases">
        <authorList>
            <person name="Meng X."/>
        </authorList>
    </citation>
    <scope>NUCLEOTIDE SEQUENCE [LARGE SCALE GENOMIC DNA]</scope>
    <source>
        <strain evidence="4 5">M625</strain>
    </source>
</reference>
<dbReference type="Gene3D" id="3.40.50.720">
    <property type="entry name" value="NAD(P)-binding Rossmann-like Domain"/>
    <property type="match status" value="1"/>
</dbReference>
<dbReference type="Proteomes" id="UP000315540">
    <property type="component" value="Unassembled WGS sequence"/>
</dbReference>
<keyword evidence="5" id="KW-1185">Reference proteome</keyword>
<evidence type="ECO:0000259" key="3">
    <source>
        <dbReference type="Pfam" id="PF08338"/>
    </source>
</evidence>
<protein>
    <submittedName>
        <fullName evidence="4">TIGR01777 family protein</fullName>
    </submittedName>
</protein>
<dbReference type="SUPFAM" id="SSF51735">
    <property type="entry name" value="NAD(P)-binding Rossmann-fold domains"/>
    <property type="match status" value="1"/>
</dbReference>
<feature type="domain" description="NAD-dependent epimerase/dehydratase" evidence="2">
    <location>
        <begin position="5"/>
        <end position="225"/>
    </location>
</feature>
<accession>A0A504J572</accession>
<dbReference type="InterPro" id="IPR010099">
    <property type="entry name" value="SDR39U1"/>
</dbReference>
<dbReference type="Pfam" id="PF08338">
    <property type="entry name" value="DUF1731"/>
    <property type="match status" value="1"/>
</dbReference>
<organism evidence="4 5">
    <name type="scientific">Aquimarina algicola</name>
    <dbReference type="NCBI Taxonomy" id="2589995"/>
    <lineage>
        <taxon>Bacteria</taxon>
        <taxon>Pseudomonadati</taxon>
        <taxon>Bacteroidota</taxon>
        <taxon>Flavobacteriia</taxon>
        <taxon>Flavobacteriales</taxon>
        <taxon>Flavobacteriaceae</taxon>
        <taxon>Aquimarina</taxon>
    </lineage>
</organism>
<evidence type="ECO:0000259" key="2">
    <source>
        <dbReference type="Pfam" id="PF01370"/>
    </source>
</evidence>
<evidence type="ECO:0000313" key="5">
    <source>
        <dbReference type="Proteomes" id="UP000315540"/>
    </source>
</evidence>
<evidence type="ECO:0000313" key="4">
    <source>
        <dbReference type="EMBL" id="TPN81351.1"/>
    </source>
</evidence>
<proteinExistence type="inferred from homology"/>
<feature type="domain" description="DUF1731" evidence="3">
    <location>
        <begin position="253"/>
        <end position="301"/>
    </location>
</feature>
<sequence>MKKIVIAAGTGFLGKVLIQYFQATTDQIIILTRGNQNTKNNIKFVHWDAQNIDTWAKELEETDVLINMTGKSVDCRYTEKNKKLILDSRVNSTIVLGEAVKSCKTPPKVWINSSTATIYRHSLDKEMDEIHGEIGTGFSVNVAKAWEKAFFDQVTPSTRKVAVRTSIVLGKNGGALKPILNLTKIGMGGKQGTGNQKISWIHETDFARSLDFIINNKSIEGAINIVAPKPTTNAIFMKTMREVTKIPFGIPSPKLLLELGARIINTETELVLKSRNVVPKKLEEHGFQFSFSDLKKALQSLV</sequence>
<comment type="caution">
    <text evidence="4">The sequence shown here is derived from an EMBL/GenBank/DDBJ whole genome shotgun (WGS) entry which is preliminary data.</text>
</comment>
<dbReference type="PANTHER" id="PTHR11092:SF0">
    <property type="entry name" value="EPIMERASE FAMILY PROTEIN SDR39U1"/>
    <property type="match status" value="1"/>
</dbReference>
<dbReference type="RefSeq" id="WP_140597719.1">
    <property type="nucleotide sequence ID" value="NZ_VFWZ01000011.1"/>
</dbReference>
<dbReference type="InterPro" id="IPR001509">
    <property type="entry name" value="Epimerase_deHydtase"/>
</dbReference>
<dbReference type="CDD" id="cd05242">
    <property type="entry name" value="SDR_a8"/>
    <property type="match status" value="1"/>
</dbReference>
<dbReference type="PANTHER" id="PTHR11092">
    <property type="entry name" value="SUGAR NUCLEOTIDE EPIMERASE RELATED"/>
    <property type="match status" value="1"/>
</dbReference>